<feature type="transmembrane region" description="Helical" evidence="1">
    <location>
        <begin position="75"/>
        <end position="92"/>
    </location>
</feature>
<dbReference type="Pfam" id="PF14808">
    <property type="entry name" value="TMEM164"/>
    <property type="match status" value="1"/>
</dbReference>
<keyword evidence="1" id="KW-1133">Transmembrane helix</keyword>
<dbReference type="InterPro" id="IPR011737">
    <property type="entry name" value="CHP02206_TP0381"/>
</dbReference>
<organism evidence="2 3">
    <name type="scientific">Priestia megaterium</name>
    <name type="common">Bacillus megaterium</name>
    <dbReference type="NCBI Taxonomy" id="1404"/>
    <lineage>
        <taxon>Bacteria</taxon>
        <taxon>Bacillati</taxon>
        <taxon>Bacillota</taxon>
        <taxon>Bacilli</taxon>
        <taxon>Bacillales</taxon>
        <taxon>Bacillaceae</taxon>
        <taxon>Priestia</taxon>
    </lineage>
</organism>
<gene>
    <name evidence="2" type="ORF">HFZ78_16335</name>
</gene>
<keyword evidence="1" id="KW-0472">Membrane</keyword>
<feature type="transmembrane region" description="Helical" evidence="1">
    <location>
        <begin position="195"/>
        <end position="222"/>
    </location>
</feature>
<feature type="transmembrane region" description="Helical" evidence="1">
    <location>
        <begin position="158"/>
        <end position="175"/>
    </location>
</feature>
<dbReference type="NCBIfam" id="TIGR02206">
    <property type="entry name" value="intg_mem_TP0381"/>
    <property type="match status" value="1"/>
</dbReference>
<feature type="transmembrane region" description="Helical" evidence="1">
    <location>
        <begin position="99"/>
        <end position="116"/>
    </location>
</feature>
<protein>
    <submittedName>
        <fullName evidence="2">TIGR02206 family membrane protein</fullName>
    </submittedName>
</protein>
<reference evidence="2 3" key="1">
    <citation type="submission" date="2020-04" db="EMBL/GenBank/DDBJ databases">
        <title>Genome-Wide Identification of 5-Methylcytosine Sites in Bacterial Genomes By High-Throughput Sequencing of MspJI Restriction Fragments.</title>
        <authorList>
            <person name="Wu V."/>
        </authorList>
    </citation>
    <scope>NUCLEOTIDE SEQUENCE [LARGE SCALE GENOMIC DNA]</scope>
    <source>
        <strain evidence="2 3">S2</strain>
    </source>
</reference>
<keyword evidence="1" id="KW-0812">Transmembrane</keyword>
<evidence type="ECO:0000256" key="1">
    <source>
        <dbReference type="SAM" id="Phobius"/>
    </source>
</evidence>
<feature type="transmembrane region" description="Helical" evidence="1">
    <location>
        <begin position="12"/>
        <end position="34"/>
    </location>
</feature>
<evidence type="ECO:0000313" key="2">
    <source>
        <dbReference type="EMBL" id="QIZ08106.1"/>
    </source>
</evidence>
<dbReference type="Proteomes" id="UP000501868">
    <property type="component" value="Chromosome"/>
</dbReference>
<proteinExistence type="predicted"/>
<feature type="transmembrane region" description="Helical" evidence="1">
    <location>
        <begin position="46"/>
        <end position="63"/>
    </location>
</feature>
<evidence type="ECO:0000313" key="3">
    <source>
        <dbReference type="Proteomes" id="UP000501868"/>
    </source>
</evidence>
<dbReference type="AlphaFoldDB" id="A0A6H1P3I7"/>
<sequence>MFSVTEMRNFTLFSIPHIVTLILFFITCCALVYYKKKLKPYQPIMKWILFGILLVCEISQHLWLILTNKWEVDDLPFQLCSFSTFIALFLYLKNNQKAFNLLFFIGTLPPILSMITPGIVNQFPHFRFIRYFLQHSAIPLSVLYFIHFEGYRIPRKGVLFNFLTVNIIAVPIFFLNQKLGTNFFFLANPSETKTILSFLGSGIMYYINLELAALLLFIITYISMEYLQKIENKSINVEKKIGESE</sequence>
<name>A0A6H1P3I7_PRIMG</name>
<reference evidence="2 3" key="2">
    <citation type="submission" date="2020-04" db="EMBL/GenBank/DDBJ databases">
        <authorList>
            <person name="Fomenkov A."/>
            <person name="Anton B.P."/>
            <person name="Roberts R.J."/>
        </authorList>
    </citation>
    <scope>NUCLEOTIDE SEQUENCE [LARGE SCALE GENOMIC DNA]</scope>
    <source>
        <strain evidence="2 3">S2</strain>
    </source>
</reference>
<accession>A0A6H1P3I7</accession>
<dbReference type="EMBL" id="CP051128">
    <property type="protein sequence ID" value="QIZ08106.1"/>
    <property type="molecule type" value="Genomic_DNA"/>
</dbReference>
<feature type="transmembrane region" description="Helical" evidence="1">
    <location>
        <begin position="128"/>
        <end position="146"/>
    </location>
</feature>